<dbReference type="GO" id="GO:0016787">
    <property type="term" value="F:hydrolase activity"/>
    <property type="evidence" value="ECO:0007669"/>
    <property type="project" value="UniProtKB-KW"/>
</dbReference>
<evidence type="ECO:0000256" key="8">
    <source>
        <dbReference type="SAM" id="MobiDB-lite"/>
    </source>
</evidence>
<dbReference type="AlphaFoldDB" id="A0A5E4GCM7"/>
<organism evidence="10 11">
    <name type="scientific">Prunus dulcis</name>
    <name type="common">Almond</name>
    <name type="synonym">Amygdalus dulcis</name>
    <dbReference type="NCBI Taxonomy" id="3755"/>
    <lineage>
        <taxon>Eukaryota</taxon>
        <taxon>Viridiplantae</taxon>
        <taxon>Streptophyta</taxon>
        <taxon>Embryophyta</taxon>
        <taxon>Tracheophyta</taxon>
        <taxon>Spermatophyta</taxon>
        <taxon>Magnoliopsida</taxon>
        <taxon>eudicotyledons</taxon>
        <taxon>Gunneridae</taxon>
        <taxon>Pentapetalae</taxon>
        <taxon>rosids</taxon>
        <taxon>fabids</taxon>
        <taxon>Rosales</taxon>
        <taxon>Rosaceae</taxon>
        <taxon>Amygdaloideae</taxon>
        <taxon>Amygdaleae</taxon>
        <taxon>Prunus</taxon>
    </lineage>
</organism>
<keyword evidence="2" id="KW-0378">Hydrolase</keyword>
<dbReference type="CDD" id="cd03112">
    <property type="entry name" value="CobW-like"/>
    <property type="match status" value="1"/>
</dbReference>
<gene>
    <name evidence="10" type="ORF">ALMOND_2B006845</name>
</gene>
<dbReference type="Gene3D" id="3.40.50.300">
    <property type="entry name" value="P-loop containing nucleotide triphosphate hydrolases"/>
    <property type="match status" value="1"/>
</dbReference>
<keyword evidence="3" id="KW-0862">Zinc</keyword>
<dbReference type="InterPro" id="IPR011629">
    <property type="entry name" value="CobW-like_C"/>
</dbReference>
<dbReference type="InParanoid" id="A0A5E4GCM7"/>
<evidence type="ECO:0000259" key="9">
    <source>
        <dbReference type="SMART" id="SM00833"/>
    </source>
</evidence>
<dbReference type="FunCoup" id="A0A5E4GCM7">
    <property type="interactions" value="1811"/>
</dbReference>
<evidence type="ECO:0000256" key="1">
    <source>
        <dbReference type="ARBA" id="ARBA00022741"/>
    </source>
</evidence>
<evidence type="ECO:0000256" key="6">
    <source>
        <dbReference type="ARBA" id="ARBA00034320"/>
    </source>
</evidence>
<dbReference type="Pfam" id="PF07683">
    <property type="entry name" value="CobW_C"/>
    <property type="match status" value="1"/>
</dbReference>
<dbReference type="InterPro" id="IPR051316">
    <property type="entry name" value="Zinc-reg_GTPase_activator"/>
</dbReference>
<feature type="domain" description="CobW C-terminal" evidence="9">
    <location>
        <begin position="277"/>
        <end position="373"/>
    </location>
</feature>
<evidence type="ECO:0000313" key="11">
    <source>
        <dbReference type="Proteomes" id="UP000327085"/>
    </source>
</evidence>
<dbReference type="Gramene" id="VVA37411">
    <property type="protein sequence ID" value="VVA37411"/>
    <property type="gene ID" value="Prudul26B006845"/>
</dbReference>
<feature type="region of interest" description="Disordered" evidence="8">
    <location>
        <begin position="1"/>
        <end position="36"/>
    </location>
</feature>
<evidence type="ECO:0000313" key="10">
    <source>
        <dbReference type="EMBL" id="VVA37411.1"/>
    </source>
</evidence>
<dbReference type="EMBL" id="CABIKO010000534">
    <property type="protein sequence ID" value="VVA37411.1"/>
    <property type="molecule type" value="Genomic_DNA"/>
</dbReference>
<dbReference type="SMART" id="SM00833">
    <property type="entry name" value="CobW_C"/>
    <property type="match status" value="1"/>
</dbReference>
<evidence type="ECO:0000256" key="3">
    <source>
        <dbReference type="ARBA" id="ARBA00022833"/>
    </source>
</evidence>
<dbReference type="SUPFAM" id="SSF90002">
    <property type="entry name" value="Hypothetical protein YjiA, C-terminal domain"/>
    <property type="match status" value="1"/>
</dbReference>
<evidence type="ECO:0000256" key="7">
    <source>
        <dbReference type="ARBA" id="ARBA00049117"/>
    </source>
</evidence>
<reference evidence="11" key="1">
    <citation type="journal article" date="2020" name="Plant J.">
        <title>Transposons played a major role in the diversification between the closely related almond and peach genomes: results from the almond genome sequence.</title>
        <authorList>
            <person name="Alioto T."/>
            <person name="Alexiou K.G."/>
            <person name="Bardil A."/>
            <person name="Barteri F."/>
            <person name="Castanera R."/>
            <person name="Cruz F."/>
            <person name="Dhingra A."/>
            <person name="Duval H."/>
            <person name="Fernandez I Marti A."/>
            <person name="Frias L."/>
            <person name="Galan B."/>
            <person name="Garcia J.L."/>
            <person name="Howad W."/>
            <person name="Gomez-Garrido J."/>
            <person name="Gut M."/>
            <person name="Julca I."/>
            <person name="Morata J."/>
            <person name="Puigdomenech P."/>
            <person name="Ribeca P."/>
            <person name="Rubio Cabetas M.J."/>
            <person name="Vlasova A."/>
            <person name="Wirthensohn M."/>
            <person name="Garcia-Mas J."/>
            <person name="Gabaldon T."/>
            <person name="Casacuberta J.M."/>
            <person name="Arus P."/>
        </authorList>
    </citation>
    <scope>NUCLEOTIDE SEQUENCE [LARGE SCALE GENOMIC DNA]</scope>
    <source>
        <strain evidence="11">cv. Texas</strain>
    </source>
</reference>
<dbReference type="Pfam" id="PF02492">
    <property type="entry name" value="cobW"/>
    <property type="match status" value="1"/>
</dbReference>
<comment type="catalytic activity">
    <reaction evidence="7">
        <text>GTP + H2O = GDP + phosphate + H(+)</text>
        <dbReference type="Rhea" id="RHEA:19669"/>
        <dbReference type="ChEBI" id="CHEBI:15377"/>
        <dbReference type="ChEBI" id="CHEBI:15378"/>
        <dbReference type="ChEBI" id="CHEBI:37565"/>
        <dbReference type="ChEBI" id="CHEBI:43474"/>
        <dbReference type="ChEBI" id="CHEBI:58189"/>
    </reaction>
    <physiologicalReaction direction="left-to-right" evidence="7">
        <dbReference type="Rhea" id="RHEA:19670"/>
    </physiologicalReaction>
</comment>
<dbReference type="GO" id="GO:0005525">
    <property type="term" value="F:GTP binding"/>
    <property type="evidence" value="ECO:0007669"/>
    <property type="project" value="UniProtKB-KW"/>
</dbReference>
<dbReference type="PANTHER" id="PTHR13748:SF31">
    <property type="entry name" value="ZINC-REGULATED GTPASE METALLOPROTEIN ACTIVATOR 1A-RELATED"/>
    <property type="match status" value="1"/>
</dbReference>
<evidence type="ECO:0000256" key="2">
    <source>
        <dbReference type="ARBA" id="ARBA00022801"/>
    </source>
</evidence>
<evidence type="ECO:0000256" key="4">
    <source>
        <dbReference type="ARBA" id="ARBA00023134"/>
    </source>
</evidence>
<accession>A0A5E4GCM7</accession>
<comment type="similarity">
    <text evidence="6">Belongs to the SIMIBI class G3E GTPase family. ZNG1 subfamily.</text>
</comment>
<dbReference type="Proteomes" id="UP000327085">
    <property type="component" value="Chromosome 1"/>
</dbReference>
<keyword evidence="5" id="KW-0143">Chaperone</keyword>
<keyword evidence="1" id="KW-0547">Nucleotide-binding</keyword>
<evidence type="ECO:0000256" key="5">
    <source>
        <dbReference type="ARBA" id="ARBA00023186"/>
    </source>
</evidence>
<dbReference type="InterPro" id="IPR036627">
    <property type="entry name" value="CobW-likC_sf"/>
</dbReference>
<dbReference type="OMA" id="GHSHMDP"/>
<dbReference type="InterPro" id="IPR003495">
    <property type="entry name" value="CobW/HypB/UreG_nucleotide-bd"/>
</dbReference>
<name>A0A5E4GCM7_PRUDU</name>
<dbReference type="SUPFAM" id="SSF52540">
    <property type="entry name" value="P-loop containing nucleoside triphosphate hydrolases"/>
    <property type="match status" value="1"/>
</dbReference>
<sequence length="374" mass="41643">MEDDEEAPPLAVEIDQPTEPYPQQQSNSSGHKDGDAPVGVTVITGYLGAGKSTLVNHIINSQHGKRIAVILNEFGEEIGVERAMINEGDGGALVEEWVELANGCICCTVKHSLVQALEQLVQRKERLDHILLETTGLANPAPLASVLWLDDQLESSVKLDSIITVVDAKNLRFQLSENQSSSSFPEAYVQIAFADVIILNKVDLVSPEGSADFLEELEKEIHSINSLASIIRSVRGQVDLSNILDCRAYDAMHATHLESLLVETRALSTRDLHDSGVRTLCICEPRQVDLEKVRLWLEEILWEKKHGMDVYRCKGVLSVHNSNQLHTLQAVKEIYEIVPTRDWKKQENQTNKIVFIGHNLDENVLTESFQACVL</sequence>
<protein>
    <submittedName>
        <fullName evidence="10">PREDICTED: COBW</fullName>
    </submittedName>
</protein>
<dbReference type="Gene3D" id="3.30.1220.10">
    <property type="entry name" value="CobW-like, C-terminal domain"/>
    <property type="match status" value="1"/>
</dbReference>
<keyword evidence="4" id="KW-0342">GTP-binding</keyword>
<dbReference type="GO" id="GO:0005737">
    <property type="term" value="C:cytoplasm"/>
    <property type="evidence" value="ECO:0007669"/>
    <property type="project" value="TreeGrafter"/>
</dbReference>
<dbReference type="InterPro" id="IPR027417">
    <property type="entry name" value="P-loop_NTPase"/>
</dbReference>
<proteinExistence type="inferred from homology"/>
<dbReference type="PANTHER" id="PTHR13748">
    <property type="entry name" value="COBW-RELATED"/>
    <property type="match status" value="1"/>
</dbReference>